<feature type="domain" description="Protein kinase" evidence="7">
    <location>
        <begin position="34"/>
        <end position="327"/>
    </location>
</feature>
<dbReference type="CDD" id="cd14016">
    <property type="entry name" value="STKc_CK1"/>
    <property type="match status" value="1"/>
</dbReference>
<sequence length="365" mass="41961">MEKASAHGGPAPTSSGNTQNPDRFRDMKLASGRFIVRTRLGGGSFGDIYGGLDTWRNKDVAIKLEQVRCRFPQLQYESRVYRLIHQNTLHVVGIPEMHWFGVEGDFNVMVIDLCGPSLEDLFNYCHRKFSMKTVTMLADQMMHRMEFLHSKQLIHRDIKPENFVMGLADKGHHVYLIDFGLSKRYWDARTQQHIPYKEGKPLTGTARYCSINTHLGIEQSRRDDMEAIGHLLIYLHKGHLPWQGIRVPDPSQKTVRIGEKKISIGLEYLCRDEPPQMLKYMKYCRSLKFEETPDYEWCRSLFREIFDKENASRDWIFDWVTRRQKEIAHSGNGSDELPAPSIASGPGELVQPSTAPSLPATPSTH</sequence>
<keyword evidence="2 4" id="KW-0547">Nucleotide-binding</keyword>
<dbReference type="Gene3D" id="1.10.510.10">
    <property type="entry name" value="Transferase(Phosphotransferase) domain 1"/>
    <property type="match status" value="1"/>
</dbReference>
<dbReference type="Proteomes" id="UP000051952">
    <property type="component" value="Unassembled WGS sequence"/>
</dbReference>
<reference evidence="9" key="1">
    <citation type="submission" date="2015-09" db="EMBL/GenBank/DDBJ databases">
        <authorList>
            <consortium name="Pathogen Informatics"/>
        </authorList>
    </citation>
    <scope>NUCLEOTIDE SEQUENCE [LARGE SCALE GENOMIC DNA]</scope>
    <source>
        <strain evidence="9">Lake Konstanz</strain>
    </source>
</reference>
<dbReference type="AlphaFoldDB" id="A0A0S4JA30"/>
<dbReference type="EMBL" id="CYKH01001390">
    <property type="protein sequence ID" value="CUG86775.1"/>
    <property type="molecule type" value="Genomic_DNA"/>
</dbReference>
<feature type="region of interest" description="Disordered" evidence="6">
    <location>
        <begin position="1"/>
        <end position="24"/>
    </location>
</feature>
<dbReference type="InterPro" id="IPR011009">
    <property type="entry name" value="Kinase-like_dom_sf"/>
</dbReference>
<dbReference type="VEuPathDB" id="TriTrypDB:BSAL_94675"/>
<dbReference type="InterPro" id="IPR017441">
    <property type="entry name" value="Protein_kinase_ATP_BS"/>
</dbReference>
<dbReference type="OMA" id="PWMNLAC"/>
<evidence type="ECO:0000313" key="8">
    <source>
        <dbReference type="EMBL" id="CUG86775.1"/>
    </source>
</evidence>
<dbReference type="SUPFAM" id="SSF56112">
    <property type="entry name" value="Protein kinase-like (PK-like)"/>
    <property type="match status" value="1"/>
</dbReference>
<evidence type="ECO:0000256" key="3">
    <source>
        <dbReference type="ARBA" id="ARBA00022840"/>
    </source>
</evidence>
<dbReference type="PROSITE" id="PS50011">
    <property type="entry name" value="PROTEIN_KINASE_DOM"/>
    <property type="match status" value="1"/>
</dbReference>
<dbReference type="GO" id="GO:0005524">
    <property type="term" value="F:ATP binding"/>
    <property type="evidence" value="ECO:0007669"/>
    <property type="project" value="UniProtKB-UniRule"/>
</dbReference>
<evidence type="ECO:0000259" key="7">
    <source>
        <dbReference type="PROSITE" id="PS50011"/>
    </source>
</evidence>
<dbReference type="OrthoDB" id="5800476at2759"/>
<feature type="compositionally biased region" description="Polar residues" evidence="6">
    <location>
        <begin position="12"/>
        <end position="21"/>
    </location>
</feature>
<protein>
    <recommendedName>
        <fullName evidence="1">non-specific serine/threonine protein kinase</fullName>
        <ecNumber evidence="1">2.7.11.1</ecNumber>
    </recommendedName>
</protein>
<dbReference type="GO" id="GO:0004674">
    <property type="term" value="F:protein serine/threonine kinase activity"/>
    <property type="evidence" value="ECO:0007669"/>
    <property type="project" value="UniProtKB-KW"/>
</dbReference>
<feature type="compositionally biased region" description="Low complexity" evidence="6">
    <location>
        <begin position="352"/>
        <end position="365"/>
    </location>
</feature>
<organism evidence="8 9">
    <name type="scientific">Bodo saltans</name>
    <name type="common">Flagellated protozoan</name>
    <dbReference type="NCBI Taxonomy" id="75058"/>
    <lineage>
        <taxon>Eukaryota</taxon>
        <taxon>Discoba</taxon>
        <taxon>Euglenozoa</taxon>
        <taxon>Kinetoplastea</taxon>
        <taxon>Metakinetoplastina</taxon>
        <taxon>Eubodonida</taxon>
        <taxon>Bodonidae</taxon>
        <taxon>Bodo</taxon>
    </lineage>
</organism>
<dbReference type="EC" id="2.7.11.1" evidence="1"/>
<dbReference type="PROSITE" id="PS00107">
    <property type="entry name" value="PROTEIN_KINASE_ATP"/>
    <property type="match status" value="1"/>
</dbReference>
<gene>
    <name evidence="8" type="ORF">BSAL_94675</name>
</gene>
<keyword evidence="5" id="KW-0723">Serine/threonine-protein kinase</keyword>
<name>A0A0S4JA30_BODSA</name>
<proteinExistence type="inferred from homology"/>
<evidence type="ECO:0000256" key="2">
    <source>
        <dbReference type="ARBA" id="ARBA00022741"/>
    </source>
</evidence>
<feature type="binding site" evidence="4">
    <location>
        <position position="63"/>
    </location>
    <ligand>
        <name>ATP</name>
        <dbReference type="ChEBI" id="CHEBI:30616"/>
    </ligand>
</feature>
<keyword evidence="3 4" id="KW-0067">ATP-binding</keyword>
<dbReference type="PANTHER" id="PTHR11909">
    <property type="entry name" value="CASEIN KINASE-RELATED"/>
    <property type="match status" value="1"/>
</dbReference>
<dbReference type="InterPro" id="IPR050235">
    <property type="entry name" value="CK1_Ser-Thr_kinase"/>
</dbReference>
<evidence type="ECO:0000256" key="5">
    <source>
        <dbReference type="RuleBase" id="RU000304"/>
    </source>
</evidence>
<dbReference type="InterPro" id="IPR008271">
    <property type="entry name" value="Ser/Thr_kinase_AS"/>
</dbReference>
<keyword evidence="8" id="KW-0418">Kinase</keyword>
<feature type="region of interest" description="Disordered" evidence="6">
    <location>
        <begin position="328"/>
        <end position="365"/>
    </location>
</feature>
<dbReference type="SMART" id="SM00220">
    <property type="entry name" value="S_TKc"/>
    <property type="match status" value="1"/>
</dbReference>
<dbReference type="InterPro" id="IPR000719">
    <property type="entry name" value="Prot_kinase_dom"/>
</dbReference>
<accession>A0A0S4JA30</accession>
<evidence type="ECO:0000256" key="1">
    <source>
        <dbReference type="ARBA" id="ARBA00012513"/>
    </source>
</evidence>
<evidence type="ECO:0000313" key="9">
    <source>
        <dbReference type="Proteomes" id="UP000051952"/>
    </source>
</evidence>
<dbReference type="FunFam" id="1.10.510.10:FF:000596">
    <property type="entry name" value="CK1 family protein kinase"/>
    <property type="match status" value="1"/>
</dbReference>
<dbReference type="Pfam" id="PF00069">
    <property type="entry name" value="Pkinase"/>
    <property type="match status" value="1"/>
</dbReference>
<keyword evidence="8" id="KW-0808">Transferase</keyword>
<dbReference type="PROSITE" id="PS00108">
    <property type="entry name" value="PROTEIN_KINASE_ST"/>
    <property type="match status" value="1"/>
</dbReference>
<comment type="similarity">
    <text evidence="5">Belongs to the protein kinase superfamily.</text>
</comment>
<evidence type="ECO:0000256" key="4">
    <source>
        <dbReference type="PROSITE-ProRule" id="PRU10141"/>
    </source>
</evidence>
<evidence type="ECO:0000256" key="6">
    <source>
        <dbReference type="SAM" id="MobiDB-lite"/>
    </source>
</evidence>
<keyword evidence="9" id="KW-1185">Reference proteome</keyword>